<protein>
    <recommendedName>
        <fullName evidence="2">DUF7210 domain-containing protein</fullName>
    </recommendedName>
</protein>
<dbReference type="Proteomes" id="UP000031563">
    <property type="component" value="Unassembled WGS sequence"/>
</dbReference>
<feature type="domain" description="DUF7210" evidence="2">
    <location>
        <begin position="19"/>
        <end position="55"/>
    </location>
</feature>
<comment type="caution">
    <text evidence="3">The sequence shown here is derived from an EMBL/GenBank/DDBJ whole genome shotgun (WGS) entry which is preliminary data.</text>
</comment>
<feature type="region of interest" description="Disordered" evidence="1">
    <location>
        <begin position="34"/>
        <end position="60"/>
    </location>
</feature>
<evidence type="ECO:0000313" key="3">
    <source>
        <dbReference type="EMBL" id="KKB38586.1"/>
    </source>
</evidence>
<gene>
    <name evidence="3" type="ORF">QY95_02584</name>
</gene>
<reference evidence="3" key="1">
    <citation type="submission" date="2015-02" db="EMBL/GenBank/DDBJ databases">
        <title>Genome Assembly of Bacillaceae bacterium MTCC 8252.</title>
        <authorList>
            <person name="Verma A."/>
            <person name="Khatri I."/>
            <person name="Mual P."/>
            <person name="Subramanian S."/>
            <person name="Krishnamurthi S."/>
        </authorList>
    </citation>
    <scope>NUCLEOTIDE SEQUENCE [LARGE SCALE GENOMIC DNA]</scope>
    <source>
        <strain evidence="3">MTCC 8252</strain>
    </source>
</reference>
<dbReference type="STRING" id="1221996.QY95_02584"/>
<proteinExistence type="predicted"/>
<sequence length="60" mass="6708">MTGKLESAAKQSAKTNRIKVTFSKNVKFGKERYKSGESISVTKKEREELEKAGAIESESR</sequence>
<evidence type="ECO:0000259" key="2">
    <source>
        <dbReference type="Pfam" id="PF23843"/>
    </source>
</evidence>
<dbReference type="OrthoDB" id="9980784at2"/>
<feature type="compositionally biased region" description="Basic and acidic residues" evidence="1">
    <location>
        <begin position="42"/>
        <end position="60"/>
    </location>
</feature>
<dbReference type="RefSeq" id="WP_039237290.1">
    <property type="nucleotide sequence ID" value="NZ_JWIR02000046.1"/>
</dbReference>
<dbReference type="InterPro" id="IPR055634">
    <property type="entry name" value="DUF7210"/>
</dbReference>
<accession>A0A0F5HNP0</accession>
<organism evidence="3 4">
    <name type="scientific">Bacillus thermotolerans</name>
    <name type="common">Quasibacillus thermotolerans</name>
    <dbReference type="NCBI Taxonomy" id="1221996"/>
    <lineage>
        <taxon>Bacteria</taxon>
        <taxon>Bacillati</taxon>
        <taxon>Bacillota</taxon>
        <taxon>Bacilli</taxon>
        <taxon>Bacillales</taxon>
        <taxon>Bacillaceae</taxon>
        <taxon>Bacillus</taxon>
    </lineage>
</organism>
<dbReference type="Pfam" id="PF23843">
    <property type="entry name" value="DUF7210"/>
    <property type="match status" value="1"/>
</dbReference>
<dbReference type="EMBL" id="JWIR02000046">
    <property type="protein sequence ID" value="KKB38586.1"/>
    <property type="molecule type" value="Genomic_DNA"/>
</dbReference>
<keyword evidence="4" id="KW-1185">Reference proteome</keyword>
<evidence type="ECO:0000313" key="4">
    <source>
        <dbReference type="Proteomes" id="UP000031563"/>
    </source>
</evidence>
<dbReference type="AlphaFoldDB" id="A0A0F5HZ82"/>
<evidence type="ECO:0000256" key="1">
    <source>
        <dbReference type="SAM" id="MobiDB-lite"/>
    </source>
</evidence>
<name>A0A0F5HZ82_BACTR</name>
<accession>A0A0F5HZ82</accession>